<dbReference type="EMBL" id="JBIWXY010000001">
    <property type="protein sequence ID" value="MFJ5445383.1"/>
    <property type="molecule type" value="Genomic_DNA"/>
</dbReference>
<keyword evidence="2" id="KW-0812">Transmembrane</keyword>
<evidence type="ECO:0000313" key="5">
    <source>
        <dbReference type="Proteomes" id="UP001617669"/>
    </source>
</evidence>
<feature type="domain" description="Prepilin type IV endopeptidase peptidase" evidence="3">
    <location>
        <begin position="4"/>
        <end position="105"/>
    </location>
</feature>
<gene>
    <name evidence="4" type="ORF">ACIKP9_04010</name>
</gene>
<organism evidence="4 5">
    <name type="scientific">Methylobacillus methanolivorans</name>
    <dbReference type="NCBI Taxonomy" id="1848927"/>
    <lineage>
        <taxon>Bacteria</taxon>
        <taxon>Pseudomonadati</taxon>
        <taxon>Pseudomonadota</taxon>
        <taxon>Betaproteobacteria</taxon>
        <taxon>Nitrosomonadales</taxon>
        <taxon>Methylophilaceae</taxon>
        <taxon>Methylobacillus</taxon>
    </lineage>
</organism>
<dbReference type="InterPro" id="IPR000045">
    <property type="entry name" value="Prepilin_IV_endopep_pep"/>
</dbReference>
<keyword evidence="5" id="KW-1185">Reference proteome</keyword>
<protein>
    <submittedName>
        <fullName evidence="4">Prepilin peptidase</fullName>
    </submittedName>
</protein>
<comment type="similarity">
    <text evidence="1">Belongs to the peptidase A24 family.</text>
</comment>
<proteinExistence type="inferred from homology"/>
<name>A0ABW8GK85_9PROT</name>
<dbReference type="Proteomes" id="UP001617669">
    <property type="component" value="Unassembled WGS sequence"/>
</dbReference>
<accession>A0ABW8GK85</accession>
<evidence type="ECO:0000256" key="2">
    <source>
        <dbReference type="SAM" id="Phobius"/>
    </source>
</evidence>
<comment type="caution">
    <text evidence="4">The sequence shown here is derived from an EMBL/GenBank/DDBJ whole genome shotgun (WGS) entry which is preliminary data.</text>
</comment>
<feature type="transmembrane region" description="Helical" evidence="2">
    <location>
        <begin position="30"/>
        <end position="47"/>
    </location>
</feature>
<dbReference type="PANTHER" id="PTHR30487">
    <property type="entry name" value="TYPE 4 PREPILIN-LIKE PROTEINS LEADER PEPTIDE-PROCESSING ENZYME"/>
    <property type="match status" value="1"/>
</dbReference>
<keyword evidence="2" id="KW-0472">Membrane</keyword>
<evidence type="ECO:0000313" key="4">
    <source>
        <dbReference type="EMBL" id="MFJ5445383.1"/>
    </source>
</evidence>
<reference evidence="4 5" key="1">
    <citation type="submission" date="2024-11" db="EMBL/GenBank/DDBJ databases">
        <authorList>
            <person name="Kaparullina E.N."/>
            <person name="Delegan Y.A."/>
            <person name="Doronina N.V."/>
        </authorList>
    </citation>
    <scope>NUCLEOTIDE SEQUENCE [LARGE SCALE GENOMIC DNA]</scope>
    <source>
        <strain evidence="4 5">7sh_L</strain>
    </source>
</reference>
<dbReference type="PANTHER" id="PTHR30487:SF0">
    <property type="entry name" value="PREPILIN LEADER PEPTIDASE_N-METHYLTRANSFERASE-RELATED"/>
    <property type="match status" value="1"/>
</dbReference>
<feature type="transmembrane region" description="Helical" evidence="2">
    <location>
        <begin position="54"/>
        <end position="70"/>
    </location>
</feature>
<dbReference type="Gene3D" id="1.20.120.1220">
    <property type="match status" value="1"/>
</dbReference>
<evidence type="ECO:0000256" key="1">
    <source>
        <dbReference type="ARBA" id="ARBA00005801"/>
    </source>
</evidence>
<keyword evidence="2" id="KW-1133">Transmembrane helix</keyword>
<evidence type="ECO:0000259" key="3">
    <source>
        <dbReference type="Pfam" id="PF01478"/>
    </source>
</evidence>
<dbReference type="Pfam" id="PF01478">
    <property type="entry name" value="Peptidase_A24"/>
    <property type="match status" value="1"/>
</dbReference>
<feature type="transmembrane region" description="Helical" evidence="2">
    <location>
        <begin position="82"/>
        <end position="115"/>
    </location>
</feature>
<dbReference type="RefSeq" id="WP_400879597.1">
    <property type="nucleotide sequence ID" value="NZ_JBIWXY010000001.1"/>
</dbReference>
<dbReference type="InterPro" id="IPR050882">
    <property type="entry name" value="Prepilin_peptidase/N-MTase"/>
</dbReference>
<feature type="transmembrane region" description="Helical" evidence="2">
    <location>
        <begin position="136"/>
        <end position="157"/>
    </location>
</feature>
<sequence length="164" mass="17919">MELMFCIWAGLMVFFDLAHRKIPNLLSLGALLFGFSYLLITGQVFYYGQPISSAFWGLAVSFLLTIPGYATKTLGGGDVKLLAAIAVLCGVKVVVASFVLASLGVLAGLMIWWQLKPQLVTSGWVSVSRESNKRRYIPFGAALALAMGVVILFPEIWGMESWHL</sequence>